<protein>
    <submittedName>
        <fullName evidence="1">Uncharacterized protein</fullName>
    </submittedName>
</protein>
<dbReference type="EMBL" id="JABSTQ010011113">
    <property type="protein sequence ID" value="KAG0415071.1"/>
    <property type="molecule type" value="Genomic_DNA"/>
</dbReference>
<proteinExistence type="predicted"/>
<keyword evidence="2" id="KW-1185">Reference proteome</keyword>
<evidence type="ECO:0000313" key="2">
    <source>
        <dbReference type="Proteomes" id="UP000805193"/>
    </source>
</evidence>
<dbReference type="Proteomes" id="UP000805193">
    <property type="component" value="Unassembled WGS sequence"/>
</dbReference>
<comment type="caution">
    <text evidence="1">The sequence shown here is derived from an EMBL/GenBank/DDBJ whole genome shotgun (WGS) entry which is preliminary data.</text>
</comment>
<accession>A0AC60P6W7</accession>
<evidence type="ECO:0000313" key="1">
    <source>
        <dbReference type="EMBL" id="KAG0415071.1"/>
    </source>
</evidence>
<organism evidence="1 2">
    <name type="scientific">Ixodes persulcatus</name>
    <name type="common">Taiga tick</name>
    <dbReference type="NCBI Taxonomy" id="34615"/>
    <lineage>
        <taxon>Eukaryota</taxon>
        <taxon>Metazoa</taxon>
        <taxon>Ecdysozoa</taxon>
        <taxon>Arthropoda</taxon>
        <taxon>Chelicerata</taxon>
        <taxon>Arachnida</taxon>
        <taxon>Acari</taxon>
        <taxon>Parasitiformes</taxon>
        <taxon>Ixodida</taxon>
        <taxon>Ixodoidea</taxon>
        <taxon>Ixodidae</taxon>
        <taxon>Ixodinae</taxon>
        <taxon>Ixodes</taxon>
    </lineage>
</organism>
<sequence length="400" mass="44148">MHAAGADVEAVDIFTATTSKRPKSPAVPGDASASHETKCSARKTGEDSSKHASVFNKSWLRDYPWLLYDDDDIKGGMFCKLRMKYDKRPSEKSVWNEEPCKRTWLESIRKHEACCSHRDSVALEEHSKVVLSPLETLKCPASRSAMKQAFTNLYFLCKHKIAHTTNYEPLHDLRSVMGLDVKPQIAPGKNATYCSQRSIQEMVACLSGVIEDDILYELQQSEHYALMFDETTDCSTVEQLVIHCRYIFNGNLKVKFLSMIDVLGSPDLQLSEERSVALNATNIASAVEGFMTKKGLVFETLRGIGTDGAPVMTGKKSGAVKLLTDKQKAVTAPQSSQAVGIHCGAHRLNLAANQAAKAVPYVDKFKDLLRRLYSFYASSSVRTAGLSAVQKILDTEQGVG</sequence>
<name>A0AC60P6W7_IXOPE</name>
<gene>
    <name evidence="1" type="ORF">HPB47_007757</name>
</gene>
<reference evidence="1 2" key="1">
    <citation type="journal article" date="2020" name="Cell">
        <title>Large-Scale Comparative Analyses of Tick Genomes Elucidate Their Genetic Diversity and Vector Capacities.</title>
        <authorList>
            <consortium name="Tick Genome and Microbiome Consortium (TIGMIC)"/>
            <person name="Jia N."/>
            <person name="Wang J."/>
            <person name="Shi W."/>
            <person name="Du L."/>
            <person name="Sun Y."/>
            <person name="Zhan W."/>
            <person name="Jiang J.F."/>
            <person name="Wang Q."/>
            <person name="Zhang B."/>
            <person name="Ji P."/>
            <person name="Bell-Sakyi L."/>
            <person name="Cui X.M."/>
            <person name="Yuan T.T."/>
            <person name="Jiang B.G."/>
            <person name="Yang W.F."/>
            <person name="Lam T.T."/>
            <person name="Chang Q.C."/>
            <person name="Ding S.J."/>
            <person name="Wang X.J."/>
            <person name="Zhu J.G."/>
            <person name="Ruan X.D."/>
            <person name="Zhao L."/>
            <person name="Wei J.T."/>
            <person name="Ye R.Z."/>
            <person name="Que T.C."/>
            <person name="Du C.H."/>
            <person name="Zhou Y.H."/>
            <person name="Cheng J.X."/>
            <person name="Dai P.F."/>
            <person name="Guo W.B."/>
            <person name="Han X.H."/>
            <person name="Huang E.J."/>
            <person name="Li L.F."/>
            <person name="Wei W."/>
            <person name="Gao Y.C."/>
            <person name="Liu J.Z."/>
            <person name="Shao H.Z."/>
            <person name="Wang X."/>
            <person name="Wang C.C."/>
            <person name="Yang T.C."/>
            <person name="Huo Q.B."/>
            <person name="Li W."/>
            <person name="Chen H.Y."/>
            <person name="Chen S.E."/>
            <person name="Zhou L.G."/>
            <person name="Ni X.B."/>
            <person name="Tian J.H."/>
            <person name="Sheng Y."/>
            <person name="Liu T."/>
            <person name="Pan Y.S."/>
            <person name="Xia L.Y."/>
            <person name="Li J."/>
            <person name="Zhao F."/>
            <person name="Cao W.C."/>
        </authorList>
    </citation>
    <scope>NUCLEOTIDE SEQUENCE [LARGE SCALE GENOMIC DNA]</scope>
    <source>
        <strain evidence="1">Iper-2018</strain>
    </source>
</reference>